<keyword evidence="2" id="KW-0201">Cytochrome c-type biogenesis</keyword>
<dbReference type="GO" id="GO:0017004">
    <property type="term" value="P:cytochrome complex assembly"/>
    <property type="evidence" value="ECO:0007669"/>
    <property type="project" value="UniProtKB-KW"/>
</dbReference>
<dbReference type="InterPro" id="IPR036249">
    <property type="entry name" value="Thioredoxin-like_sf"/>
</dbReference>
<dbReference type="InterPro" id="IPR013740">
    <property type="entry name" value="Redoxin"/>
</dbReference>
<organism evidence="5 6">
    <name type="scientific">Roseateles toxinivorans</name>
    <dbReference type="NCBI Taxonomy" id="270368"/>
    <lineage>
        <taxon>Bacteria</taxon>
        <taxon>Pseudomonadati</taxon>
        <taxon>Pseudomonadota</taxon>
        <taxon>Betaproteobacteria</taxon>
        <taxon>Burkholderiales</taxon>
        <taxon>Sphaerotilaceae</taxon>
        <taxon>Roseateles</taxon>
    </lineage>
</organism>
<dbReference type="PANTHER" id="PTHR42852:SF18">
    <property type="entry name" value="CHROMOSOME UNDETERMINED SCAFFOLD_47, WHOLE GENOME SHOTGUN SEQUENCE"/>
    <property type="match status" value="1"/>
</dbReference>
<dbReference type="PANTHER" id="PTHR42852">
    <property type="entry name" value="THIOL:DISULFIDE INTERCHANGE PROTEIN DSBE"/>
    <property type="match status" value="1"/>
</dbReference>
<comment type="subcellular location">
    <subcellularLocation>
        <location evidence="1">Cell envelope</location>
    </subcellularLocation>
</comment>
<dbReference type="FunCoup" id="A0A4R6QNV9">
    <property type="interactions" value="272"/>
</dbReference>
<dbReference type="InParanoid" id="A0A4R6QNV9"/>
<evidence type="ECO:0000256" key="3">
    <source>
        <dbReference type="ARBA" id="ARBA00023284"/>
    </source>
</evidence>
<dbReference type="Gene3D" id="3.40.30.10">
    <property type="entry name" value="Glutaredoxin"/>
    <property type="match status" value="1"/>
</dbReference>
<dbReference type="AlphaFoldDB" id="A0A4R6QNV9"/>
<proteinExistence type="predicted"/>
<dbReference type="GO" id="GO:0016853">
    <property type="term" value="F:isomerase activity"/>
    <property type="evidence" value="ECO:0007669"/>
    <property type="project" value="UniProtKB-KW"/>
</dbReference>
<dbReference type="PROSITE" id="PS00194">
    <property type="entry name" value="THIOREDOXIN_1"/>
    <property type="match status" value="1"/>
</dbReference>
<dbReference type="Pfam" id="PF08534">
    <property type="entry name" value="Redoxin"/>
    <property type="match status" value="1"/>
</dbReference>
<dbReference type="InterPro" id="IPR013766">
    <property type="entry name" value="Thioredoxin_domain"/>
</dbReference>
<keyword evidence="5" id="KW-0413">Isomerase</keyword>
<evidence type="ECO:0000313" key="5">
    <source>
        <dbReference type="EMBL" id="TDP71291.1"/>
    </source>
</evidence>
<keyword evidence="3" id="KW-0676">Redox-active center</keyword>
<dbReference type="PROSITE" id="PS51352">
    <property type="entry name" value="THIOREDOXIN_2"/>
    <property type="match status" value="1"/>
</dbReference>
<dbReference type="Proteomes" id="UP000295361">
    <property type="component" value="Unassembled WGS sequence"/>
</dbReference>
<dbReference type="InterPro" id="IPR017937">
    <property type="entry name" value="Thioredoxin_CS"/>
</dbReference>
<gene>
    <name evidence="5" type="ORF">DES47_103272</name>
</gene>
<sequence>MQRRDWLVGGVGAAAALVGAGWAWRRQAAPTPPATPVAADGEDLSALWAASFTRPDGGELKMAGLRGQPLLINFWATWCAPCVKEMPDLDRFQQDFAKQGWQVVGLAIDGPTPVREFLQKVKISFPIGLAGFEGTDLGRALGNKQGGLPFTVVIGRTGKPLWRKLGGSHYDELAAKAAEWAS</sequence>
<reference evidence="5 6" key="1">
    <citation type="submission" date="2019-03" db="EMBL/GenBank/DDBJ databases">
        <title>Genomic Encyclopedia of Type Strains, Phase IV (KMG-IV): sequencing the most valuable type-strain genomes for metagenomic binning, comparative biology and taxonomic classification.</title>
        <authorList>
            <person name="Goeker M."/>
        </authorList>
    </citation>
    <scope>NUCLEOTIDE SEQUENCE [LARGE SCALE GENOMIC DNA]</scope>
    <source>
        <strain evidence="5 6">DSM 16998</strain>
    </source>
</reference>
<evidence type="ECO:0000256" key="1">
    <source>
        <dbReference type="ARBA" id="ARBA00004196"/>
    </source>
</evidence>
<feature type="domain" description="Thioredoxin" evidence="4">
    <location>
        <begin position="25"/>
        <end position="182"/>
    </location>
</feature>
<evidence type="ECO:0000256" key="2">
    <source>
        <dbReference type="ARBA" id="ARBA00022748"/>
    </source>
</evidence>
<dbReference type="GO" id="GO:0015036">
    <property type="term" value="F:disulfide oxidoreductase activity"/>
    <property type="evidence" value="ECO:0007669"/>
    <property type="project" value="UniProtKB-ARBA"/>
</dbReference>
<evidence type="ECO:0000259" key="4">
    <source>
        <dbReference type="PROSITE" id="PS51352"/>
    </source>
</evidence>
<name>A0A4R6QNV9_9BURK</name>
<dbReference type="EMBL" id="SNXS01000003">
    <property type="protein sequence ID" value="TDP71291.1"/>
    <property type="molecule type" value="Genomic_DNA"/>
</dbReference>
<evidence type="ECO:0000313" key="6">
    <source>
        <dbReference type="Proteomes" id="UP000295361"/>
    </source>
</evidence>
<dbReference type="SUPFAM" id="SSF52833">
    <property type="entry name" value="Thioredoxin-like"/>
    <property type="match status" value="1"/>
</dbReference>
<comment type="caution">
    <text evidence="5">The sequence shown here is derived from an EMBL/GenBank/DDBJ whole genome shotgun (WGS) entry which is preliminary data.</text>
</comment>
<accession>A0A4R6QNV9</accession>
<dbReference type="GO" id="GO:0030313">
    <property type="term" value="C:cell envelope"/>
    <property type="evidence" value="ECO:0007669"/>
    <property type="project" value="UniProtKB-SubCell"/>
</dbReference>
<protein>
    <submittedName>
        <fullName evidence="5">Thiol-disulfide isomerase/thioredoxin</fullName>
    </submittedName>
</protein>
<keyword evidence="6" id="KW-1185">Reference proteome</keyword>
<dbReference type="OrthoDB" id="9811352at2"/>
<dbReference type="RefSeq" id="WP_133701076.1">
    <property type="nucleotide sequence ID" value="NZ_SNXS01000003.1"/>
</dbReference>
<dbReference type="CDD" id="cd02966">
    <property type="entry name" value="TlpA_like_family"/>
    <property type="match status" value="1"/>
</dbReference>
<dbReference type="InterPro" id="IPR050553">
    <property type="entry name" value="Thioredoxin_ResA/DsbE_sf"/>
</dbReference>